<dbReference type="Proteomes" id="UP000053237">
    <property type="component" value="Unassembled WGS sequence"/>
</dbReference>
<dbReference type="PANTHER" id="PTHR46917:SF1">
    <property type="entry name" value="MORN REPEAT-CONTAINING PROTEIN 2"/>
    <property type="match status" value="1"/>
</dbReference>
<evidence type="ECO:0000256" key="1">
    <source>
        <dbReference type="ARBA" id="ARBA00022737"/>
    </source>
</evidence>
<dbReference type="EMBL" id="CAIX01000031">
    <property type="protein sequence ID" value="CCI42258.1"/>
    <property type="molecule type" value="Genomic_DNA"/>
</dbReference>
<dbReference type="InterPro" id="IPR052849">
    <property type="entry name" value="MORN_repeat_protein"/>
</dbReference>
<name>A0A024G6F4_9STRA</name>
<dbReference type="InterPro" id="IPR003409">
    <property type="entry name" value="MORN"/>
</dbReference>
<reference evidence="2 3" key="1">
    <citation type="submission" date="2012-05" db="EMBL/GenBank/DDBJ databases">
        <title>Recombination and specialization in a pathogen metapopulation.</title>
        <authorList>
            <person name="Gardiner A."/>
            <person name="Kemen E."/>
            <person name="Schultz-Larsen T."/>
            <person name="MacLean D."/>
            <person name="Van Oosterhout C."/>
            <person name="Jones J.D.G."/>
        </authorList>
    </citation>
    <scope>NUCLEOTIDE SEQUENCE [LARGE SCALE GENOMIC DNA]</scope>
    <source>
        <strain evidence="2 3">Ac Nc2</strain>
    </source>
</reference>
<keyword evidence="3" id="KW-1185">Reference proteome</keyword>
<gene>
    <name evidence="2" type="ORF">BN9_030420</name>
</gene>
<dbReference type="PANTHER" id="PTHR46917">
    <property type="entry name" value="MORN REPEAT-CONTAINING PROTEIN 2"/>
    <property type="match status" value="1"/>
</dbReference>
<dbReference type="AlphaFoldDB" id="A0A024G6F4"/>
<evidence type="ECO:0000313" key="3">
    <source>
        <dbReference type="Proteomes" id="UP000053237"/>
    </source>
</evidence>
<accession>A0A024G6F4</accession>
<sequence length="149" mass="16979">MASALDPTVKLDDTNSEKQPNVCIGFFAFPDGSRYEGEYIDEDERICRHGKGTYVVGPESYEGYWENDEMHGIGTYTFATGARYEGEFQRNEFLGNGSYYWPDGATYHGAWNHNRMDGSGAYKDKDGVEWRGQFVNGKYNNGRICHVLR</sequence>
<organism evidence="2 3">
    <name type="scientific">Albugo candida</name>
    <dbReference type="NCBI Taxonomy" id="65357"/>
    <lineage>
        <taxon>Eukaryota</taxon>
        <taxon>Sar</taxon>
        <taxon>Stramenopiles</taxon>
        <taxon>Oomycota</taxon>
        <taxon>Peronosporomycetes</taxon>
        <taxon>Albuginales</taxon>
        <taxon>Albuginaceae</taxon>
        <taxon>Albugo</taxon>
    </lineage>
</organism>
<proteinExistence type="predicted"/>
<dbReference type="OrthoDB" id="437960at2759"/>
<dbReference type="InParanoid" id="A0A024G6F4"/>
<dbReference type="SUPFAM" id="SSF82185">
    <property type="entry name" value="Histone H3 K4-specific methyltransferase SET7/9 N-terminal domain"/>
    <property type="match status" value="1"/>
</dbReference>
<keyword evidence="1" id="KW-0677">Repeat</keyword>
<dbReference type="STRING" id="65357.A0A024G6F4"/>
<comment type="caution">
    <text evidence="2">The sequence shown here is derived from an EMBL/GenBank/DDBJ whole genome shotgun (WGS) entry which is preliminary data.</text>
</comment>
<evidence type="ECO:0000313" key="2">
    <source>
        <dbReference type="EMBL" id="CCI42258.1"/>
    </source>
</evidence>
<protein>
    <recommendedName>
        <fullName evidence="4">MORN repeat-containing protein 5</fullName>
    </recommendedName>
</protein>
<dbReference type="SMART" id="SM00698">
    <property type="entry name" value="MORN"/>
    <property type="match status" value="4"/>
</dbReference>
<dbReference type="Pfam" id="PF02493">
    <property type="entry name" value="MORN"/>
    <property type="match status" value="4"/>
</dbReference>
<evidence type="ECO:0008006" key="4">
    <source>
        <dbReference type="Google" id="ProtNLM"/>
    </source>
</evidence>
<dbReference type="Gene3D" id="2.20.110.10">
    <property type="entry name" value="Histone H3 K4-specific methyltransferase SET7/9 N-terminal domain"/>
    <property type="match status" value="2"/>
</dbReference>